<dbReference type="PATRIC" id="fig|123899.6.peg.3959"/>
<dbReference type="EMBL" id="LT546645">
    <property type="protein sequence ID" value="SAI74034.1"/>
    <property type="molecule type" value="Genomic_DNA"/>
</dbReference>
<evidence type="ECO:0000313" key="2">
    <source>
        <dbReference type="Proteomes" id="UP000076825"/>
    </source>
</evidence>
<gene>
    <name evidence="1" type="ORF">SAMEA3906487_03962</name>
</gene>
<keyword evidence="2" id="KW-1185">Reference proteome</keyword>
<dbReference type="KEGG" id="btrm:SAMEA390648703962"/>
<dbReference type="OrthoDB" id="9813379at2"/>
<dbReference type="AlphaFoldDB" id="A0A157SUM5"/>
<dbReference type="InterPro" id="IPR038695">
    <property type="entry name" value="Saro_0823-like_sf"/>
</dbReference>
<dbReference type="STRING" id="123899.SAMEA3906487_03962"/>
<evidence type="ECO:0000313" key="1">
    <source>
        <dbReference type="EMBL" id="SAI74034.1"/>
    </source>
</evidence>
<reference evidence="1 2" key="1">
    <citation type="submission" date="2016-04" db="EMBL/GenBank/DDBJ databases">
        <authorList>
            <consortium name="Pathogen Informatics"/>
        </authorList>
    </citation>
    <scope>NUCLEOTIDE SEQUENCE [LARGE SCALE GENOMIC DNA]</scope>
    <source>
        <strain evidence="1 2">H044680328</strain>
    </source>
</reference>
<proteinExistence type="predicted"/>
<organism evidence="1 2">
    <name type="scientific">Bordetella trematum</name>
    <dbReference type="NCBI Taxonomy" id="123899"/>
    <lineage>
        <taxon>Bacteria</taxon>
        <taxon>Pseudomonadati</taxon>
        <taxon>Pseudomonadota</taxon>
        <taxon>Betaproteobacteria</taxon>
        <taxon>Burkholderiales</taxon>
        <taxon>Alcaligenaceae</taxon>
        <taxon>Bordetella</taxon>
    </lineage>
</organism>
<name>A0A157SUM5_9BORD</name>
<accession>A0A157SUM5</accession>
<dbReference type="Gene3D" id="2.60.120.1140">
    <property type="entry name" value="Protein of unknown function DUF192"/>
    <property type="match status" value="1"/>
</dbReference>
<sequence length="146" mass="16092">MSGCGKCEAGQDVSRRDGAAPDECVARPCRVRLLVASGAWGRLRGLLGRRRPLGLRSGLFLYPCRAVHSCAMAYPIAVWFIGPDGGVLRACRLSPWRWLSCPRAVAVVETHERLLAGGEGSRYRVEEQARRCLGRMRRQISRVAGD</sequence>
<protein>
    <submittedName>
        <fullName evidence="1">Uncharacterized ACR, COG1430</fullName>
    </submittedName>
</protein>
<dbReference type="Proteomes" id="UP000076825">
    <property type="component" value="Chromosome 1"/>
</dbReference>